<dbReference type="PROSITE" id="PS01124">
    <property type="entry name" value="HTH_ARAC_FAMILY_2"/>
    <property type="match status" value="1"/>
</dbReference>
<dbReference type="Proteomes" id="UP000615755">
    <property type="component" value="Unassembled WGS sequence"/>
</dbReference>
<dbReference type="PANTHER" id="PTHR46796">
    <property type="entry name" value="HTH-TYPE TRANSCRIPTIONAL ACTIVATOR RHAS-RELATED"/>
    <property type="match status" value="1"/>
</dbReference>
<evidence type="ECO:0000313" key="5">
    <source>
        <dbReference type="EMBL" id="MBE0366324.1"/>
    </source>
</evidence>
<keyword evidence="3" id="KW-0804">Transcription</keyword>
<dbReference type="Gene3D" id="1.10.10.60">
    <property type="entry name" value="Homeodomain-like"/>
    <property type="match status" value="1"/>
</dbReference>
<dbReference type="InterPro" id="IPR009057">
    <property type="entry name" value="Homeodomain-like_sf"/>
</dbReference>
<sequence length="241" mass="27400">MPILFIEPGILAVHTQVLDTTSHQHALQQITLPMSHMSLTIQLDQLTTYRCNSTAFILKSHVSHQLSMQSGWIILIEPSSALGQCIDTRLAQNSLIQCPLQTMPTIHSDLKDLLALCDLKYVQNNRHLDVRIQSLLAQLDQCFTTSCIKPEHWLAKDIAEQLNLSESRFLHLFKQNMQLPWRPYLLWRRLICAIKVISKGGSATQAAYIAGFSDSAHLSRTFKKQFGITLQKLLSRKNTQQ</sequence>
<keyword evidence="1" id="KW-0805">Transcription regulation</keyword>
<dbReference type="EMBL" id="AQGV01000009">
    <property type="protein sequence ID" value="MBE0366324.1"/>
    <property type="molecule type" value="Genomic_DNA"/>
</dbReference>
<evidence type="ECO:0000259" key="4">
    <source>
        <dbReference type="PROSITE" id="PS01124"/>
    </source>
</evidence>
<dbReference type="InterPro" id="IPR018060">
    <property type="entry name" value="HTH_AraC"/>
</dbReference>
<keyword evidence="2" id="KW-0238">DNA-binding</keyword>
<accession>A0ABR9E5R3</accession>
<reference evidence="5 6" key="1">
    <citation type="submission" date="2015-03" db="EMBL/GenBank/DDBJ databases">
        <title>Genome sequence of Pseudoalteromonas aurantia.</title>
        <authorList>
            <person name="Xie B.-B."/>
            <person name="Rong J.-C."/>
            <person name="Qin Q.-L."/>
            <person name="Zhang Y.-Z."/>
        </authorList>
    </citation>
    <scope>NUCLEOTIDE SEQUENCE [LARGE SCALE GENOMIC DNA]</scope>
    <source>
        <strain evidence="5 6">208</strain>
    </source>
</reference>
<dbReference type="InterPro" id="IPR050204">
    <property type="entry name" value="AraC_XylS_family_regulators"/>
</dbReference>
<dbReference type="SUPFAM" id="SSF46689">
    <property type="entry name" value="Homeodomain-like"/>
    <property type="match status" value="1"/>
</dbReference>
<protein>
    <recommendedName>
        <fullName evidence="4">HTH araC/xylS-type domain-containing protein</fullName>
    </recommendedName>
</protein>
<evidence type="ECO:0000313" key="6">
    <source>
        <dbReference type="Proteomes" id="UP000615755"/>
    </source>
</evidence>
<proteinExistence type="predicted"/>
<gene>
    <name evidence="5" type="ORF">PAUR_a3307</name>
</gene>
<feature type="domain" description="HTH araC/xylS-type" evidence="4">
    <location>
        <begin position="133"/>
        <end position="236"/>
    </location>
</feature>
<organism evidence="5 6">
    <name type="scientific">Pseudoalteromonas aurantia 208</name>
    <dbReference type="NCBI Taxonomy" id="1314867"/>
    <lineage>
        <taxon>Bacteria</taxon>
        <taxon>Pseudomonadati</taxon>
        <taxon>Pseudomonadota</taxon>
        <taxon>Gammaproteobacteria</taxon>
        <taxon>Alteromonadales</taxon>
        <taxon>Pseudoalteromonadaceae</taxon>
        <taxon>Pseudoalteromonas</taxon>
    </lineage>
</organism>
<name>A0ABR9E5R3_9GAMM</name>
<evidence type="ECO:0000256" key="2">
    <source>
        <dbReference type="ARBA" id="ARBA00023125"/>
    </source>
</evidence>
<evidence type="ECO:0000256" key="1">
    <source>
        <dbReference type="ARBA" id="ARBA00023015"/>
    </source>
</evidence>
<comment type="caution">
    <text evidence="5">The sequence shown here is derived from an EMBL/GenBank/DDBJ whole genome shotgun (WGS) entry which is preliminary data.</text>
</comment>
<dbReference type="Pfam" id="PF12833">
    <property type="entry name" value="HTH_18"/>
    <property type="match status" value="1"/>
</dbReference>
<dbReference type="SMART" id="SM00342">
    <property type="entry name" value="HTH_ARAC"/>
    <property type="match status" value="1"/>
</dbReference>
<evidence type="ECO:0000256" key="3">
    <source>
        <dbReference type="ARBA" id="ARBA00023163"/>
    </source>
</evidence>
<keyword evidence="6" id="KW-1185">Reference proteome</keyword>
<dbReference type="RefSeq" id="WP_192505881.1">
    <property type="nucleotide sequence ID" value="NZ_AQGV01000009.1"/>
</dbReference>